<comment type="caution">
    <text evidence="1">The sequence shown here is derived from an EMBL/GenBank/DDBJ whole genome shotgun (WGS) entry which is preliminary data.</text>
</comment>
<dbReference type="Proteomes" id="UP001500804">
    <property type="component" value="Unassembled WGS sequence"/>
</dbReference>
<proteinExistence type="predicted"/>
<keyword evidence="2" id="KW-1185">Reference proteome</keyword>
<gene>
    <name evidence="1" type="ORF">GCM10023320_69700</name>
</gene>
<reference evidence="2" key="1">
    <citation type="journal article" date="2019" name="Int. J. Syst. Evol. Microbiol.">
        <title>The Global Catalogue of Microorganisms (GCM) 10K type strain sequencing project: providing services to taxonomists for standard genome sequencing and annotation.</title>
        <authorList>
            <consortium name="The Broad Institute Genomics Platform"/>
            <consortium name="The Broad Institute Genome Sequencing Center for Infectious Disease"/>
            <person name="Wu L."/>
            <person name="Ma J."/>
        </authorList>
    </citation>
    <scope>NUCLEOTIDE SEQUENCE [LARGE SCALE GENOMIC DNA]</scope>
    <source>
        <strain evidence="2">JCM 18302</strain>
    </source>
</reference>
<sequence>MIAWESGAMIDGMSDEFETWLDAFDLMYSALPARGATPCPDCGGTTLHLVFTGDPRSRRAYAQLWCEKCVRGIHVSQTVVPTGVPMNDYRMPREERPHQAPDFVLIQP</sequence>
<organism evidence="1 2">
    <name type="scientific">Pseudonocardia adelaidensis</name>
    <dbReference type="NCBI Taxonomy" id="648754"/>
    <lineage>
        <taxon>Bacteria</taxon>
        <taxon>Bacillati</taxon>
        <taxon>Actinomycetota</taxon>
        <taxon>Actinomycetes</taxon>
        <taxon>Pseudonocardiales</taxon>
        <taxon>Pseudonocardiaceae</taxon>
        <taxon>Pseudonocardia</taxon>
    </lineage>
</organism>
<dbReference type="EMBL" id="BAABJO010000036">
    <property type="protein sequence ID" value="GAA5137265.1"/>
    <property type="molecule type" value="Genomic_DNA"/>
</dbReference>
<accession>A0ABP9P0M5</accession>
<name>A0ABP9P0M5_9PSEU</name>
<evidence type="ECO:0000313" key="1">
    <source>
        <dbReference type="EMBL" id="GAA5137265.1"/>
    </source>
</evidence>
<protein>
    <submittedName>
        <fullName evidence="1">Uncharacterized protein</fullName>
    </submittedName>
</protein>
<evidence type="ECO:0000313" key="2">
    <source>
        <dbReference type="Proteomes" id="UP001500804"/>
    </source>
</evidence>